<evidence type="ECO:0000256" key="1">
    <source>
        <dbReference type="ARBA" id="ARBA00009232"/>
    </source>
</evidence>
<dbReference type="GO" id="GO:0006284">
    <property type="term" value="P:base-excision repair"/>
    <property type="evidence" value="ECO:0007669"/>
    <property type="project" value="InterPro"/>
</dbReference>
<reference evidence="6 7" key="1">
    <citation type="submission" date="2019-07" db="EMBL/GenBank/DDBJ databases">
        <title>Whole genome shotgun sequence of Chryseobacterium hagamense NBRC 105253.</title>
        <authorList>
            <person name="Hosoyama A."/>
            <person name="Uohara A."/>
            <person name="Ohji S."/>
            <person name="Ichikawa N."/>
        </authorList>
    </citation>
    <scope>NUCLEOTIDE SEQUENCE [LARGE SCALE GENOMIC DNA]</scope>
    <source>
        <strain evidence="6 7">NBRC 105253</strain>
    </source>
</reference>
<dbReference type="NCBIfam" id="TIGR00567">
    <property type="entry name" value="3mg"/>
    <property type="match status" value="1"/>
</dbReference>
<organism evidence="6 7">
    <name type="scientific">Chryseobacterium hagamense</name>
    <dbReference type="NCBI Taxonomy" id="395935"/>
    <lineage>
        <taxon>Bacteria</taxon>
        <taxon>Pseudomonadati</taxon>
        <taxon>Bacteroidota</taxon>
        <taxon>Flavobacteriia</taxon>
        <taxon>Flavobacteriales</taxon>
        <taxon>Weeksellaceae</taxon>
        <taxon>Chryseobacterium group</taxon>
        <taxon>Chryseobacterium</taxon>
    </lineage>
</organism>
<dbReference type="Gene3D" id="3.10.300.10">
    <property type="entry name" value="Methylpurine-DNA glycosylase (MPG)"/>
    <property type="match status" value="1"/>
</dbReference>
<dbReference type="EMBL" id="BJYJ01000001">
    <property type="protein sequence ID" value="GEN74317.1"/>
    <property type="molecule type" value="Genomic_DNA"/>
</dbReference>
<dbReference type="InterPro" id="IPR011034">
    <property type="entry name" value="Formyl_transferase-like_C_sf"/>
</dbReference>
<dbReference type="CDD" id="cd00540">
    <property type="entry name" value="AAG"/>
    <property type="match status" value="1"/>
</dbReference>
<proteinExistence type="inferred from homology"/>
<dbReference type="AlphaFoldDB" id="A0A511YGH9"/>
<keyword evidence="2 5" id="KW-0227">DNA damage</keyword>
<dbReference type="EC" id="3.2.2.-" evidence="5"/>
<comment type="similarity">
    <text evidence="1 5">Belongs to the DNA glycosylase MPG family.</text>
</comment>
<evidence type="ECO:0000256" key="2">
    <source>
        <dbReference type="ARBA" id="ARBA00022763"/>
    </source>
</evidence>
<dbReference type="RefSeq" id="WP_146939222.1">
    <property type="nucleotide sequence ID" value="NZ_BJYJ01000001.1"/>
</dbReference>
<dbReference type="GO" id="GO:0003677">
    <property type="term" value="F:DNA binding"/>
    <property type="evidence" value="ECO:0007669"/>
    <property type="project" value="InterPro"/>
</dbReference>
<evidence type="ECO:0000256" key="4">
    <source>
        <dbReference type="ARBA" id="ARBA00023204"/>
    </source>
</evidence>
<keyword evidence="3 5" id="KW-0378">Hydrolase</keyword>
<dbReference type="InterPro" id="IPR003180">
    <property type="entry name" value="MPG"/>
</dbReference>
<dbReference type="HAMAP" id="MF_00527">
    <property type="entry name" value="3MGH"/>
    <property type="match status" value="1"/>
</dbReference>
<dbReference type="OrthoDB" id="9794313at2"/>
<dbReference type="PANTHER" id="PTHR10429:SF0">
    <property type="entry name" value="DNA-3-METHYLADENINE GLYCOSYLASE"/>
    <property type="match status" value="1"/>
</dbReference>
<evidence type="ECO:0000313" key="6">
    <source>
        <dbReference type="EMBL" id="GEN74317.1"/>
    </source>
</evidence>
<dbReference type="InterPro" id="IPR036995">
    <property type="entry name" value="MPG_sf"/>
</dbReference>
<evidence type="ECO:0000256" key="5">
    <source>
        <dbReference type="HAMAP-Rule" id="MF_00527"/>
    </source>
</evidence>
<protein>
    <recommendedName>
        <fullName evidence="5">Putative 3-methyladenine DNA glycosylase</fullName>
        <ecNumber evidence="5">3.2.2.-</ecNumber>
    </recommendedName>
</protein>
<dbReference type="FunFam" id="3.10.300.10:FF:000001">
    <property type="entry name" value="Putative 3-methyladenine DNA glycosylase"/>
    <property type="match status" value="1"/>
</dbReference>
<comment type="caution">
    <text evidence="6">The sequence shown here is derived from an EMBL/GenBank/DDBJ whole genome shotgun (WGS) entry which is preliminary data.</text>
</comment>
<dbReference type="Proteomes" id="UP000321863">
    <property type="component" value="Unassembled WGS sequence"/>
</dbReference>
<sequence>MKRKLKSSYYRSPDVEFLAKDLLGKILYTCKDGQVTAGLITETEAYFGDEDKASHAFGNRRTARTEIMYGPGGFAYVYLCYGIHYLLNVVVSGSDDPKCVLIRAIEPYSGQEIMEERRKMPVTHTAVSSGPGSLSKALGIDVSFNRKDLTEDEIWIEDIGKRYAADEIAAVPRVGIAYAQEHAHLPLRFYLKDNRFVSKKLKST</sequence>
<dbReference type="GO" id="GO:0003905">
    <property type="term" value="F:alkylbase DNA N-glycosylase activity"/>
    <property type="evidence" value="ECO:0007669"/>
    <property type="project" value="InterPro"/>
</dbReference>
<keyword evidence="7" id="KW-1185">Reference proteome</keyword>
<keyword evidence="4 5" id="KW-0234">DNA repair</keyword>
<dbReference type="PANTHER" id="PTHR10429">
    <property type="entry name" value="DNA-3-METHYLADENINE GLYCOSYLASE"/>
    <property type="match status" value="1"/>
</dbReference>
<evidence type="ECO:0000313" key="7">
    <source>
        <dbReference type="Proteomes" id="UP000321863"/>
    </source>
</evidence>
<dbReference type="Pfam" id="PF02245">
    <property type="entry name" value="Pur_DNA_glyco"/>
    <property type="match status" value="1"/>
</dbReference>
<accession>A0A511YGH9</accession>
<evidence type="ECO:0000256" key="3">
    <source>
        <dbReference type="ARBA" id="ARBA00022801"/>
    </source>
</evidence>
<dbReference type="SUPFAM" id="SSF50486">
    <property type="entry name" value="FMT C-terminal domain-like"/>
    <property type="match status" value="1"/>
</dbReference>
<gene>
    <name evidence="6" type="ORF">CHA01nite_00570</name>
</gene>
<name>A0A511YGH9_9FLAO</name>